<evidence type="ECO:0000256" key="6">
    <source>
        <dbReference type="PIRSR" id="PIRSR604294-1"/>
    </source>
</evidence>
<dbReference type="SMR" id="A0A1D6FED1"/>
<organism evidence="7">
    <name type="scientific">Zea mays</name>
    <name type="common">Maize</name>
    <dbReference type="NCBI Taxonomy" id="4577"/>
    <lineage>
        <taxon>Eukaryota</taxon>
        <taxon>Viridiplantae</taxon>
        <taxon>Streptophyta</taxon>
        <taxon>Embryophyta</taxon>
        <taxon>Tracheophyta</taxon>
        <taxon>Spermatophyta</taxon>
        <taxon>Magnoliopsida</taxon>
        <taxon>Liliopsida</taxon>
        <taxon>Poales</taxon>
        <taxon>Poaceae</taxon>
        <taxon>PACMAD clade</taxon>
        <taxon>Panicoideae</taxon>
        <taxon>Andropogonodae</taxon>
        <taxon>Andropogoneae</taxon>
        <taxon>Tripsacinae</taxon>
        <taxon>Zea</taxon>
    </lineage>
</organism>
<dbReference type="STRING" id="4577.A0A1D6FED1"/>
<keyword evidence="4 7" id="KW-0223">Dioxygenase</keyword>
<dbReference type="EMBL" id="CM000784">
    <property type="protein sequence ID" value="AQK90328.1"/>
    <property type="molecule type" value="Genomic_DNA"/>
</dbReference>
<name>A0A1D6FED1_MAIZE</name>
<keyword evidence="5 6" id="KW-0408">Iron</keyword>
<protein>
    <submittedName>
        <fullName evidence="7">9-cis-epoxycarotenoid dioxygenase NCED3 chloroplastic</fullName>
    </submittedName>
</protein>
<dbReference type="InterPro" id="IPR004294">
    <property type="entry name" value="Carotenoid_Oase"/>
</dbReference>
<evidence type="ECO:0000256" key="4">
    <source>
        <dbReference type="ARBA" id="ARBA00022964"/>
    </source>
</evidence>
<evidence type="ECO:0000313" key="7">
    <source>
        <dbReference type="EMBL" id="AQK90328.1"/>
    </source>
</evidence>
<dbReference type="PANTHER" id="PTHR10543:SF134">
    <property type="entry name" value="9-CIS-EPOXYCAROTENOID DIOXYGENASE NCED3, CHLOROPLASTIC"/>
    <property type="match status" value="1"/>
</dbReference>
<dbReference type="Pfam" id="PF03055">
    <property type="entry name" value="RPE65"/>
    <property type="match status" value="1"/>
</dbReference>
<feature type="binding site" evidence="6">
    <location>
        <position position="37"/>
    </location>
    <ligand>
        <name>Fe cation</name>
        <dbReference type="ChEBI" id="CHEBI:24875"/>
        <note>catalytic</note>
    </ligand>
</feature>
<proteinExistence type="inferred from homology"/>
<accession>A0A1D6FED1</accession>
<comment type="similarity">
    <text evidence="1">Belongs to the carotenoid oxygenase family.</text>
</comment>
<evidence type="ECO:0000256" key="2">
    <source>
        <dbReference type="ARBA" id="ARBA00022723"/>
    </source>
</evidence>
<keyword evidence="2 6" id="KW-0479">Metal-binding</keyword>
<reference evidence="7" key="1">
    <citation type="submission" date="2015-12" db="EMBL/GenBank/DDBJ databases">
        <title>Update maize B73 reference genome by single molecule sequencing technologies.</title>
        <authorList>
            <consortium name="Maize Genome Sequencing Project"/>
            <person name="Ware D."/>
        </authorList>
    </citation>
    <scope>NUCLEOTIDE SEQUENCE</scope>
    <source>
        <tissue evidence="7">Seedling</tissue>
    </source>
</reference>
<dbReference type="InParanoid" id="A0A1D6FED1"/>
<comment type="cofactor">
    <cofactor evidence="6">
        <name>Fe(2+)</name>
        <dbReference type="ChEBI" id="CHEBI:29033"/>
    </cofactor>
    <text evidence="6">Binds 1 Fe(2+) ion per subunit.</text>
</comment>
<dbReference type="GO" id="GO:0046872">
    <property type="term" value="F:metal ion binding"/>
    <property type="evidence" value="ECO:0007669"/>
    <property type="project" value="UniProtKB-KW"/>
</dbReference>
<dbReference type="PANTHER" id="PTHR10543">
    <property type="entry name" value="BETA-CAROTENE DIOXYGENASE"/>
    <property type="match status" value="1"/>
</dbReference>
<gene>
    <name evidence="7" type="ORF">ZEAMMB73_Zm00001d008638</name>
</gene>
<evidence type="ECO:0000256" key="3">
    <source>
        <dbReference type="ARBA" id="ARBA00022946"/>
    </source>
</evidence>
<dbReference type="AlphaFoldDB" id="A0A1D6FED1"/>
<dbReference type="GO" id="GO:0016702">
    <property type="term" value="F:oxidoreductase activity, acting on single donors with incorporation of molecular oxygen, incorporation of two atoms of oxygen"/>
    <property type="evidence" value="ECO:0007669"/>
    <property type="project" value="InterPro"/>
</dbReference>
<sequence>MSEDDLPYHVHVADDGDLETVGRYDFDGQLGCPMIAHPKLDPATGELHALSYEVVRRPYLKYFYFRPDGTKSDDVEIPLASN</sequence>
<keyword evidence="4 7" id="KW-0560">Oxidoreductase</keyword>
<evidence type="ECO:0000256" key="5">
    <source>
        <dbReference type="ARBA" id="ARBA00023004"/>
    </source>
</evidence>
<evidence type="ECO:0000256" key="1">
    <source>
        <dbReference type="ARBA" id="ARBA00006787"/>
    </source>
</evidence>
<keyword evidence="3" id="KW-0809">Transit peptide</keyword>